<organism evidence="2 3">
    <name type="scientific">Alkalicoccobacillus porphyridii</name>
    <dbReference type="NCBI Taxonomy" id="2597270"/>
    <lineage>
        <taxon>Bacteria</taxon>
        <taxon>Bacillati</taxon>
        <taxon>Bacillota</taxon>
        <taxon>Bacilli</taxon>
        <taxon>Bacillales</taxon>
        <taxon>Bacillaceae</taxon>
        <taxon>Alkalicoccobacillus</taxon>
    </lineage>
</organism>
<feature type="domain" description="Metallo-beta-lactamase" evidence="1">
    <location>
        <begin position="37"/>
        <end position="248"/>
    </location>
</feature>
<dbReference type="Pfam" id="PF00753">
    <property type="entry name" value="Lactamase_B"/>
    <property type="match status" value="1"/>
</dbReference>
<gene>
    <name evidence="2" type="ORF">FN960_06230</name>
</gene>
<comment type="caution">
    <text evidence="2">The sequence shown here is derived from an EMBL/GenBank/DDBJ whole genome shotgun (WGS) entry which is preliminary data.</text>
</comment>
<accession>A0A554A0X5</accession>
<protein>
    <submittedName>
        <fullName evidence="2">MBL fold metallo-hydrolase</fullName>
    </submittedName>
</protein>
<dbReference type="AlphaFoldDB" id="A0A554A0X5"/>
<evidence type="ECO:0000259" key="1">
    <source>
        <dbReference type="SMART" id="SM00849"/>
    </source>
</evidence>
<keyword evidence="2" id="KW-0378">Hydrolase</keyword>
<dbReference type="CDD" id="cd07721">
    <property type="entry name" value="yflN-like_MBL-fold"/>
    <property type="match status" value="1"/>
</dbReference>
<proteinExistence type="predicted"/>
<dbReference type="GO" id="GO:0016787">
    <property type="term" value="F:hydrolase activity"/>
    <property type="evidence" value="ECO:0007669"/>
    <property type="project" value="UniProtKB-KW"/>
</dbReference>
<dbReference type="RefSeq" id="WP_143847832.1">
    <property type="nucleotide sequence ID" value="NZ_VLXZ01000003.1"/>
</dbReference>
<dbReference type="InterPro" id="IPR001279">
    <property type="entry name" value="Metallo-B-lactamas"/>
</dbReference>
<dbReference type="PANTHER" id="PTHR42951">
    <property type="entry name" value="METALLO-BETA-LACTAMASE DOMAIN-CONTAINING"/>
    <property type="match status" value="1"/>
</dbReference>
<dbReference type="EMBL" id="VLXZ01000003">
    <property type="protein sequence ID" value="TSB47333.1"/>
    <property type="molecule type" value="Genomic_DNA"/>
</dbReference>
<name>A0A554A0X5_9BACI</name>
<keyword evidence="3" id="KW-1185">Reference proteome</keyword>
<dbReference type="InterPro" id="IPR036866">
    <property type="entry name" value="RibonucZ/Hydroxyglut_hydro"/>
</dbReference>
<dbReference type="SMART" id="SM00849">
    <property type="entry name" value="Lactamase_B"/>
    <property type="match status" value="1"/>
</dbReference>
<dbReference type="InterPro" id="IPR050855">
    <property type="entry name" value="NDM-1-like"/>
</dbReference>
<dbReference type="OrthoDB" id="9802248at2"/>
<dbReference type="SUPFAM" id="SSF56281">
    <property type="entry name" value="Metallo-hydrolase/oxidoreductase"/>
    <property type="match status" value="1"/>
</dbReference>
<dbReference type="PANTHER" id="PTHR42951:SF17">
    <property type="entry name" value="METALLO-BETA-LACTAMASE DOMAIN-CONTAINING PROTEIN"/>
    <property type="match status" value="1"/>
</dbReference>
<evidence type="ECO:0000313" key="2">
    <source>
        <dbReference type="EMBL" id="TSB47333.1"/>
    </source>
</evidence>
<dbReference type="Gene3D" id="3.60.15.10">
    <property type="entry name" value="Ribonuclease Z/Hydroxyacylglutathione hydrolase-like"/>
    <property type="match status" value="1"/>
</dbReference>
<dbReference type="Proteomes" id="UP000318521">
    <property type="component" value="Unassembled WGS sequence"/>
</dbReference>
<reference evidence="2 3" key="1">
    <citation type="submission" date="2019-07" db="EMBL/GenBank/DDBJ databases">
        <authorList>
            <person name="Park Y.J."/>
            <person name="Jeong S.E."/>
            <person name="Jung H.S."/>
        </authorList>
    </citation>
    <scope>NUCLEOTIDE SEQUENCE [LARGE SCALE GENOMIC DNA]</scope>
    <source>
        <strain evidence="3">P16(2019)</strain>
    </source>
</reference>
<evidence type="ECO:0000313" key="3">
    <source>
        <dbReference type="Proteomes" id="UP000318521"/>
    </source>
</evidence>
<sequence length="282" mass="31796">MDIQQNKAPRPTLPLSSAHDGLFLKLTDDIYCFTDKIVNIFVVGHPGQSEEWFLVDCGISRTSSHFLSTLSEQFGDVYPPKRIILTHGHFDHVGAAYELAAHWGVYIYCHELELPYLTGKQDYVKPDPTVEGGVVAKLSKTFPYEAIDLTPIVRALPDDQKIPGFPEWKWIHTPGHSPGQIALYRQKDGALLSGDAIITVKQDSLYDVLTQSTQLQGPPRYFTTDWKAAKDSVERLSQHQPSFIGPGHGLPMFGEEFRQGLQQLLHHFDQYAVPDYGKYTEE</sequence>